<keyword evidence="2" id="KW-1185">Reference proteome</keyword>
<dbReference type="HOGENOM" id="CLU_2701472_0_0_10"/>
<comment type="caution">
    <text evidence="1">The sequence shown here is derived from an EMBL/GenBank/DDBJ whole genome shotgun (WGS) entry which is preliminary data.</text>
</comment>
<protein>
    <submittedName>
        <fullName evidence="1">Conserved domain protein</fullName>
    </submittedName>
</protein>
<dbReference type="AlphaFoldDB" id="F3QXA6"/>
<evidence type="ECO:0000313" key="1">
    <source>
        <dbReference type="EMBL" id="EGG51278.1"/>
    </source>
</evidence>
<reference evidence="1 2" key="1">
    <citation type="submission" date="2011-02" db="EMBL/GenBank/DDBJ databases">
        <authorList>
            <person name="Weinstock G."/>
            <person name="Sodergren E."/>
            <person name="Clifton S."/>
            <person name="Fulton L."/>
            <person name="Fulton B."/>
            <person name="Courtney L."/>
            <person name="Fronick C."/>
            <person name="Harrison M."/>
            <person name="Strong C."/>
            <person name="Farmer C."/>
            <person name="Delahaunty K."/>
            <person name="Markovic C."/>
            <person name="Hall O."/>
            <person name="Minx P."/>
            <person name="Tomlinson C."/>
            <person name="Mitreva M."/>
            <person name="Hou S."/>
            <person name="Chen J."/>
            <person name="Wollam A."/>
            <person name="Pepin K.H."/>
            <person name="Johnson M."/>
            <person name="Bhonagiri V."/>
            <person name="Zhang X."/>
            <person name="Suruliraj S."/>
            <person name="Warren W."/>
            <person name="Chinwalla A."/>
            <person name="Mardis E.R."/>
            <person name="Wilson R.K."/>
        </authorList>
    </citation>
    <scope>NUCLEOTIDE SEQUENCE [LARGE SCALE GENOMIC DNA]</scope>
    <source>
        <strain evidence="1 2">YIT 11841</strain>
    </source>
</reference>
<evidence type="ECO:0000313" key="2">
    <source>
        <dbReference type="Proteomes" id="UP000005546"/>
    </source>
</evidence>
<gene>
    <name evidence="1" type="ORF">HMPREF9442_02841</name>
</gene>
<name>F3QXA6_9BACT</name>
<accession>F3QXA6</accession>
<proteinExistence type="predicted"/>
<dbReference type="EMBL" id="AFBR01000084">
    <property type="protein sequence ID" value="EGG51278.1"/>
    <property type="molecule type" value="Genomic_DNA"/>
</dbReference>
<sequence length="73" mass="8704">MKKSIFYVVLNQMRPKAAFQPRRMGKCPKKTADSVRCNKTTYILNQNILRQMMPIAYLCLIIIRYLKEKPWIP</sequence>
<organism evidence="1 2">
    <name type="scientific">Paraprevotella xylaniphila YIT 11841</name>
    <dbReference type="NCBI Taxonomy" id="762982"/>
    <lineage>
        <taxon>Bacteria</taxon>
        <taxon>Pseudomonadati</taxon>
        <taxon>Bacteroidota</taxon>
        <taxon>Bacteroidia</taxon>
        <taxon>Bacteroidales</taxon>
        <taxon>Prevotellaceae</taxon>
        <taxon>Paraprevotella</taxon>
    </lineage>
</organism>
<dbReference type="Proteomes" id="UP000005546">
    <property type="component" value="Unassembled WGS sequence"/>
</dbReference>
<dbReference type="STRING" id="762982.HMPREF9442_02841"/>